<name>A0A3B3WHU9_9TELE</name>
<dbReference type="STRING" id="48701.ENSPMEP00000002204"/>
<keyword evidence="1" id="KW-0472">Membrane</keyword>
<proteinExistence type="predicted"/>
<protein>
    <submittedName>
        <fullName evidence="2">Uncharacterized protein</fullName>
    </submittedName>
</protein>
<feature type="transmembrane region" description="Helical" evidence="1">
    <location>
        <begin position="230"/>
        <end position="253"/>
    </location>
</feature>
<dbReference type="SUPFAM" id="SSF49265">
    <property type="entry name" value="Fibronectin type III"/>
    <property type="match status" value="1"/>
</dbReference>
<evidence type="ECO:0000256" key="1">
    <source>
        <dbReference type="SAM" id="Phobius"/>
    </source>
</evidence>
<reference evidence="2" key="2">
    <citation type="submission" date="2025-09" db="UniProtKB">
        <authorList>
            <consortium name="Ensembl"/>
        </authorList>
    </citation>
    <scope>IDENTIFICATION</scope>
</reference>
<dbReference type="InterPro" id="IPR036116">
    <property type="entry name" value="FN3_sf"/>
</dbReference>
<dbReference type="Ensembl" id="ENSPMET00000012910.1">
    <property type="protein sequence ID" value="ENSPMEP00000002204.1"/>
    <property type="gene ID" value="ENSPMEG00000003236.1"/>
</dbReference>
<dbReference type="InterPro" id="IPR013783">
    <property type="entry name" value="Ig-like_fold"/>
</dbReference>
<reference evidence="2" key="1">
    <citation type="submission" date="2025-08" db="UniProtKB">
        <authorList>
            <consortium name="Ensembl"/>
        </authorList>
    </citation>
    <scope>IDENTIFICATION</scope>
</reference>
<dbReference type="AlphaFoldDB" id="A0A3B3WHU9"/>
<organism evidence="2 3">
    <name type="scientific">Poecilia mexicana</name>
    <dbReference type="NCBI Taxonomy" id="48701"/>
    <lineage>
        <taxon>Eukaryota</taxon>
        <taxon>Metazoa</taxon>
        <taxon>Chordata</taxon>
        <taxon>Craniata</taxon>
        <taxon>Vertebrata</taxon>
        <taxon>Euteleostomi</taxon>
        <taxon>Actinopterygii</taxon>
        <taxon>Neopterygii</taxon>
        <taxon>Teleostei</taxon>
        <taxon>Neoteleostei</taxon>
        <taxon>Acanthomorphata</taxon>
        <taxon>Ovalentaria</taxon>
        <taxon>Atherinomorphae</taxon>
        <taxon>Cyprinodontiformes</taxon>
        <taxon>Poeciliidae</taxon>
        <taxon>Poeciliinae</taxon>
        <taxon>Poecilia</taxon>
    </lineage>
</organism>
<keyword evidence="1" id="KW-0812">Transmembrane</keyword>
<keyword evidence="3" id="KW-1185">Reference proteome</keyword>
<dbReference type="Gene3D" id="2.60.40.10">
    <property type="entry name" value="Immunoglobulins"/>
    <property type="match status" value="1"/>
</dbReference>
<accession>A0A3B3WHU9</accession>
<dbReference type="Proteomes" id="UP000261480">
    <property type="component" value="Unplaced"/>
</dbReference>
<evidence type="ECO:0000313" key="3">
    <source>
        <dbReference type="Proteomes" id="UP000261480"/>
    </source>
</evidence>
<sequence>VPLCYTRSPAEYAGTSSLKEMGSLCGNLAVLLLFLSPLMHSHLFACASTSSPSVTRKKAIIVEHFTIVNPDTDYDDFSIVHEVVPSAKSPRLNSEVVNTPCEYNSCLENQEPCEMIKAREGCLCPGVSDEDSPPHAPRIETLRPITTGENAGKIEVQWCAPDSVVSSYKVTVEGSGNDLEFGDGARRATVGSLEVGTKVCVEAINKAGHSSYSDFSCKRYERPESLELQLLAGVIGGGIVLILLLIIVAVVLCRRKMCQKAQRESGGGLGNPSYKSERAS</sequence>
<keyword evidence="1" id="KW-1133">Transmembrane helix</keyword>
<evidence type="ECO:0000313" key="2">
    <source>
        <dbReference type="Ensembl" id="ENSPMEP00000002204.1"/>
    </source>
</evidence>